<dbReference type="Pfam" id="PF14602">
    <property type="entry name" value="Hexapep_2"/>
    <property type="match status" value="1"/>
</dbReference>
<dbReference type="SUPFAM" id="SSF55347">
    <property type="entry name" value="Glyceraldehyde-3-phosphate dehydrogenase-like, C-terminal domain"/>
    <property type="match status" value="1"/>
</dbReference>
<dbReference type="Pfam" id="PF01408">
    <property type="entry name" value="GFO_IDH_MocA"/>
    <property type="match status" value="1"/>
</dbReference>
<evidence type="ECO:0000259" key="1">
    <source>
        <dbReference type="Pfam" id="PF01408"/>
    </source>
</evidence>
<dbReference type="EMBL" id="CP061799">
    <property type="protein sequence ID" value="QTA81885.1"/>
    <property type="molecule type" value="Genomic_DNA"/>
</dbReference>
<keyword evidence="4" id="KW-1185">Reference proteome</keyword>
<dbReference type="Proteomes" id="UP000663720">
    <property type="component" value="Chromosome"/>
</dbReference>
<evidence type="ECO:0000259" key="2">
    <source>
        <dbReference type="Pfam" id="PF22725"/>
    </source>
</evidence>
<dbReference type="InterPro" id="IPR036291">
    <property type="entry name" value="NAD(P)-bd_dom_sf"/>
</dbReference>
<protein>
    <submittedName>
        <fullName evidence="3">Oxidoreductase N-terminal domain-containing protein</fullName>
    </submittedName>
</protein>
<dbReference type="Pfam" id="PF00132">
    <property type="entry name" value="Hexapep"/>
    <property type="match status" value="1"/>
</dbReference>
<dbReference type="InterPro" id="IPR000683">
    <property type="entry name" value="Gfo/Idh/MocA-like_OxRdtase_N"/>
</dbReference>
<dbReference type="SUPFAM" id="SSF51161">
    <property type="entry name" value="Trimeric LpxA-like enzymes"/>
    <property type="match status" value="1"/>
</dbReference>
<dbReference type="PANTHER" id="PTHR43377:SF6">
    <property type="entry name" value="GFO_IDH_MOCA-LIKE OXIDOREDUCTASE N-TERMINAL DOMAIN-CONTAINING PROTEIN"/>
    <property type="match status" value="1"/>
</dbReference>
<dbReference type="InterPro" id="IPR011004">
    <property type="entry name" value="Trimer_LpxA-like_sf"/>
</dbReference>
<evidence type="ECO:0000313" key="3">
    <source>
        <dbReference type="EMBL" id="QTA81885.1"/>
    </source>
</evidence>
<proteinExistence type="predicted"/>
<dbReference type="RefSeq" id="WP_207687866.1">
    <property type="nucleotide sequence ID" value="NZ_CP061799.1"/>
</dbReference>
<dbReference type="InterPro" id="IPR055170">
    <property type="entry name" value="GFO_IDH_MocA-like_dom"/>
</dbReference>
<feature type="domain" description="Gfo/Idh/MocA-like oxidoreductase N-terminal" evidence="1">
    <location>
        <begin position="6"/>
        <end position="121"/>
    </location>
</feature>
<dbReference type="KEGG" id="dli:dnl_42420"/>
<dbReference type="Gene3D" id="3.30.360.10">
    <property type="entry name" value="Dihydrodipicolinate Reductase, domain 2"/>
    <property type="match status" value="1"/>
</dbReference>
<dbReference type="Gene3D" id="2.160.10.10">
    <property type="entry name" value="Hexapeptide repeat proteins"/>
    <property type="match status" value="1"/>
</dbReference>
<dbReference type="Pfam" id="PF22725">
    <property type="entry name" value="GFO_IDH_MocA_C3"/>
    <property type="match status" value="1"/>
</dbReference>
<organism evidence="3 4">
    <name type="scientific">Desulfonema limicola</name>
    <dbReference type="NCBI Taxonomy" id="45656"/>
    <lineage>
        <taxon>Bacteria</taxon>
        <taxon>Pseudomonadati</taxon>
        <taxon>Thermodesulfobacteriota</taxon>
        <taxon>Desulfobacteria</taxon>
        <taxon>Desulfobacterales</taxon>
        <taxon>Desulfococcaceae</taxon>
        <taxon>Desulfonema</taxon>
    </lineage>
</organism>
<gene>
    <name evidence="3" type="ORF">dnl_42420</name>
</gene>
<evidence type="ECO:0000313" key="4">
    <source>
        <dbReference type="Proteomes" id="UP000663720"/>
    </source>
</evidence>
<dbReference type="SUPFAM" id="SSF51735">
    <property type="entry name" value="NAD(P)-binding Rossmann-fold domains"/>
    <property type="match status" value="1"/>
</dbReference>
<dbReference type="Gene3D" id="3.40.50.720">
    <property type="entry name" value="NAD(P)-binding Rossmann-like Domain"/>
    <property type="match status" value="1"/>
</dbReference>
<name>A0A975GHS9_9BACT</name>
<dbReference type="CDD" id="cd03358">
    <property type="entry name" value="LbH_WxcM_N_like"/>
    <property type="match status" value="1"/>
</dbReference>
<sequence length="526" mass="58694">MNNPGIAVIGSGYWGKNLIRNYHEMGVLKLICDKNEMVLNRFKEQYPGIKTCMALNHILQEKDISGIVIATPAETHFSLAREAILAGKHVYIEKPLVLHEAEGHELIALAQSQNRVLMVGHLLQYHPVFVKLKQLCSARELGRINYIYSNRLNLGKIRREENILWSFAPHDISMILSLAGEQPEKVFATGGNYLHKKIADVTTTHMEFPSGIRAHIFVSWLHPFKEQKLVVVGDKKMAVFDDTQPWKDKLLIYPHQINWENNMPVPVKGDAERPDIEQDEPLRLECRHFLECIAENKQPLTDGREGVRVLEVLKASQRSLDKQDNAVLAEPQIHPPAQTSFFAHPTAVIDKGTNIGASTKIWHFSHILPGSKIGEKCNIGQNVVIGPDVTIGNKCKIQNNVSVFKGVTLEDGVFCGPSMVFTNVYNPRAEIQKMDQVKPTLVKKGATIGANATIVCGTILGQYCFIGAGALVNRNVPDHALVVGNPGKQIGWVCECGERLTEELECLLCGKTYVMDGKQMKIEKKI</sequence>
<dbReference type="GO" id="GO:0000166">
    <property type="term" value="F:nucleotide binding"/>
    <property type="evidence" value="ECO:0007669"/>
    <property type="project" value="InterPro"/>
</dbReference>
<dbReference type="InterPro" id="IPR051450">
    <property type="entry name" value="Gfo/Idh/MocA_Oxidoreductases"/>
</dbReference>
<accession>A0A975GHS9</accession>
<dbReference type="InterPro" id="IPR001451">
    <property type="entry name" value="Hexapep"/>
</dbReference>
<dbReference type="PANTHER" id="PTHR43377">
    <property type="entry name" value="BILIVERDIN REDUCTASE A"/>
    <property type="match status" value="1"/>
</dbReference>
<feature type="domain" description="GFO/IDH/MocA-like oxidoreductase" evidence="2">
    <location>
        <begin position="129"/>
        <end position="238"/>
    </location>
</feature>
<dbReference type="AlphaFoldDB" id="A0A975GHS9"/>
<reference evidence="3" key="1">
    <citation type="journal article" date="2021" name="Microb. Physiol.">
        <title>Proteogenomic Insights into the Physiology of Marine, Sulfate-Reducing, Filamentous Desulfonema limicola and Desulfonema magnum.</title>
        <authorList>
            <person name="Schnaars V."/>
            <person name="Wohlbrand L."/>
            <person name="Scheve S."/>
            <person name="Hinrichs C."/>
            <person name="Reinhardt R."/>
            <person name="Rabus R."/>
        </authorList>
    </citation>
    <scope>NUCLEOTIDE SEQUENCE</scope>
    <source>
        <strain evidence="3">5ac10</strain>
    </source>
</reference>